<keyword evidence="13 21" id="KW-0413">Isomerase</keyword>
<dbReference type="STRING" id="10181.G5BXX5"/>
<keyword evidence="10 17" id="KW-1015">Disulfide bond</keyword>
<organism evidence="21 22">
    <name type="scientific">Heterocephalus glaber</name>
    <name type="common">Naked mole rat</name>
    <dbReference type="NCBI Taxonomy" id="10181"/>
    <lineage>
        <taxon>Eukaryota</taxon>
        <taxon>Metazoa</taxon>
        <taxon>Chordata</taxon>
        <taxon>Craniata</taxon>
        <taxon>Vertebrata</taxon>
        <taxon>Euteleostomi</taxon>
        <taxon>Mammalia</taxon>
        <taxon>Eutheria</taxon>
        <taxon>Euarchontoglires</taxon>
        <taxon>Glires</taxon>
        <taxon>Rodentia</taxon>
        <taxon>Hystricomorpha</taxon>
        <taxon>Bathyergidae</taxon>
        <taxon>Heterocephalus</taxon>
    </lineage>
</organism>
<dbReference type="InParanoid" id="G5BXX5"/>
<feature type="chain" id="PRO_5044732717" description="Protein disulfide-isomerase A2" evidence="19">
    <location>
        <begin position="24"/>
        <end position="529"/>
    </location>
</feature>
<dbReference type="CDD" id="cd02981">
    <property type="entry name" value="PDI_b_family"/>
    <property type="match status" value="1"/>
</dbReference>
<dbReference type="Gene3D" id="3.40.30.10">
    <property type="entry name" value="Glutaredoxin"/>
    <property type="match status" value="4"/>
</dbReference>
<feature type="domain" description="Thioredoxin" evidence="20">
    <location>
        <begin position="36"/>
        <end position="156"/>
    </location>
</feature>
<evidence type="ECO:0000313" key="23">
    <source>
        <dbReference type="Proteomes" id="UP000694906"/>
    </source>
</evidence>
<evidence type="ECO:0000313" key="24">
    <source>
        <dbReference type="RefSeq" id="XP_004873762.1"/>
    </source>
</evidence>
<dbReference type="FunFam" id="3.40.30.10:FF:000027">
    <property type="entry name" value="protein disulfide-isomerase A2"/>
    <property type="match status" value="1"/>
</dbReference>
<dbReference type="EMBL" id="JH172427">
    <property type="protein sequence ID" value="EHB14136.1"/>
    <property type="molecule type" value="Genomic_DNA"/>
</dbReference>
<evidence type="ECO:0000256" key="15">
    <source>
        <dbReference type="ARBA" id="ARBA00059254"/>
    </source>
</evidence>
<dbReference type="CDD" id="cd02982">
    <property type="entry name" value="PDI_b'_family"/>
    <property type="match status" value="1"/>
</dbReference>
<feature type="signal peptide" evidence="19">
    <location>
        <begin position="1"/>
        <end position="23"/>
    </location>
</feature>
<evidence type="ECO:0000256" key="3">
    <source>
        <dbReference type="ARBA" id="ARBA00006347"/>
    </source>
</evidence>
<gene>
    <name evidence="24" type="primary">Pdia2</name>
    <name evidence="21" type="ORF">GW7_12992</name>
</gene>
<dbReference type="PANTHER" id="PTHR18929">
    <property type="entry name" value="PROTEIN DISULFIDE ISOMERASE"/>
    <property type="match status" value="1"/>
</dbReference>
<dbReference type="PRINTS" id="PR00421">
    <property type="entry name" value="THIOREDOXIN"/>
</dbReference>
<reference evidence="21 22" key="1">
    <citation type="journal article" date="2011" name="Nature">
        <title>Genome sequencing reveals insights into physiology and longevity of the naked mole rat.</title>
        <authorList>
            <person name="Kim E.B."/>
            <person name="Fang X."/>
            <person name="Fushan A.A."/>
            <person name="Huang Z."/>
            <person name="Lobanov A.V."/>
            <person name="Han L."/>
            <person name="Marino S.M."/>
            <person name="Sun X."/>
            <person name="Turanov A.A."/>
            <person name="Yang P."/>
            <person name="Yim S.H."/>
            <person name="Zhao X."/>
            <person name="Kasaikina M.V."/>
            <person name="Stoletzki N."/>
            <person name="Peng C."/>
            <person name="Polak P."/>
            <person name="Xiong Z."/>
            <person name="Kiezun A."/>
            <person name="Zhu Y."/>
            <person name="Chen Y."/>
            <person name="Kryukov G.V."/>
            <person name="Zhang Q."/>
            <person name="Peshkin L."/>
            <person name="Yang L."/>
            <person name="Bronson R.T."/>
            <person name="Buffenstein R."/>
            <person name="Wang B."/>
            <person name="Han C."/>
            <person name="Li Q."/>
            <person name="Chen L."/>
            <person name="Zhao W."/>
            <person name="Sunyaev S.R."/>
            <person name="Park T.J."/>
            <person name="Zhang G."/>
            <person name="Wang J."/>
            <person name="Gladyshev V.N."/>
        </authorList>
    </citation>
    <scope>NUCLEOTIDE SEQUENCE [LARGE SCALE GENOMIC DNA]</scope>
</reference>
<dbReference type="SUPFAM" id="SSF52833">
    <property type="entry name" value="Thioredoxin-like"/>
    <property type="match status" value="4"/>
</dbReference>
<dbReference type="PROSITE" id="PS00194">
    <property type="entry name" value="THIOREDOXIN_1"/>
    <property type="match status" value="1"/>
</dbReference>
<evidence type="ECO:0000256" key="8">
    <source>
        <dbReference type="ARBA" id="ARBA00022824"/>
    </source>
</evidence>
<evidence type="ECO:0000256" key="13">
    <source>
        <dbReference type="ARBA" id="ARBA00023235"/>
    </source>
</evidence>
<name>G5BXX5_HETGA</name>
<evidence type="ECO:0000256" key="7">
    <source>
        <dbReference type="ARBA" id="ARBA00022737"/>
    </source>
</evidence>
<evidence type="ECO:0000256" key="18">
    <source>
        <dbReference type="SAM" id="MobiDB-lite"/>
    </source>
</evidence>
<evidence type="ECO:0000256" key="14">
    <source>
        <dbReference type="ARBA" id="ARBA00023284"/>
    </source>
</evidence>
<dbReference type="PANTHER" id="PTHR18929:SF93">
    <property type="entry name" value="PROTEIN DISULFIDE-ISOMERASE A2"/>
    <property type="match status" value="1"/>
</dbReference>
<accession>G5BXX5</accession>
<dbReference type="GO" id="GO:0005788">
    <property type="term" value="C:endoplasmic reticulum lumen"/>
    <property type="evidence" value="ECO:0007669"/>
    <property type="project" value="UniProtKB-SubCell"/>
</dbReference>
<dbReference type="InterPro" id="IPR005792">
    <property type="entry name" value="Prot_disulphide_isomerase"/>
</dbReference>
<dbReference type="CDD" id="cd02961">
    <property type="entry name" value="PDI_a_family"/>
    <property type="match status" value="1"/>
</dbReference>
<evidence type="ECO:0000256" key="12">
    <source>
        <dbReference type="ARBA" id="ARBA00023186"/>
    </source>
</evidence>
<keyword evidence="11" id="KW-0325">Glycoprotein</keyword>
<comment type="catalytic activity">
    <reaction evidence="1">
        <text>Catalyzes the rearrangement of -S-S- bonds in proteins.</text>
        <dbReference type="EC" id="5.3.4.1"/>
    </reaction>
</comment>
<dbReference type="Proteomes" id="UP000006813">
    <property type="component" value="Unassembled WGS sequence"/>
</dbReference>
<dbReference type="FunFam" id="3.40.30.10:FF:000203">
    <property type="entry name" value="Protein disulfide isomerase family A member 2"/>
    <property type="match status" value="1"/>
</dbReference>
<evidence type="ECO:0000256" key="10">
    <source>
        <dbReference type="ARBA" id="ARBA00023157"/>
    </source>
</evidence>
<dbReference type="CTD" id="64714"/>
<comment type="subcellular location">
    <subcellularLocation>
        <location evidence="2">Endoplasmic reticulum lumen</location>
    </subcellularLocation>
</comment>
<dbReference type="Pfam" id="PF13848">
    <property type="entry name" value="Thioredoxin_6"/>
    <property type="match status" value="1"/>
</dbReference>
<evidence type="ECO:0000256" key="1">
    <source>
        <dbReference type="ARBA" id="ARBA00001182"/>
    </source>
</evidence>
<dbReference type="PROSITE" id="PS51352">
    <property type="entry name" value="THIOREDOXIN_2"/>
    <property type="match status" value="2"/>
</dbReference>
<dbReference type="FunFam" id="3.40.30.10:FF:000023">
    <property type="entry name" value="Protein disulfide-isomerase"/>
    <property type="match status" value="1"/>
</dbReference>
<proteinExistence type="inferred from homology"/>
<dbReference type="Proteomes" id="UP000694906">
    <property type="component" value="Unplaced"/>
</dbReference>
<dbReference type="InterPro" id="IPR036249">
    <property type="entry name" value="Thioredoxin-like_sf"/>
</dbReference>
<evidence type="ECO:0000313" key="21">
    <source>
        <dbReference type="EMBL" id="EHB14136.1"/>
    </source>
</evidence>
<dbReference type="NCBIfam" id="TIGR01130">
    <property type="entry name" value="ER_PDI_fam"/>
    <property type="match status" value="1"/>
</dbReference>
<evidence type="ECO:0000256" key="19">
    <source>
        <dbReference type="SAM" id="SignalP"/>
    </source>
</evidence>
<keyword evidence="23" id="KW-1185">Reference proteome</keyword>
<feature type="region of interest" description="Disordered" evidence="18">
    <location>
        <begin position="499"/>
        <end position="529"/>
    </location>
</feature>
<feature type="disulfide bond" description="Redox-active" evidence="17">
    <location>
        <begin position="422"/>
        <end position="425"/>
    </location>
</feature>
<evidence type="ECO:0000256" key="16">
    <source>
        <dbReference type="ARBA" id="ARBA00074924"/>
    </source>
</evidence>
<dbReference type="OrthoDB" id="72053at2759"/>
<evidence type="ECO:0000256" key="4">
    <source>
        <dbReference type="ARBA" id="ARBA00012723"/>
    </source>
</evidence>
<reference evidence="24" key="2">
    <citation type="submission" date="2025-04" db="UniProtKB">
        <authorList>
            <consortium name="RefSeq"/>
        </authorList>
    </citation>
    <scope>IDENTIFICATION</scope>
</reference>
<dbReference type="EC" id="5.3.4.1" evidence="4"/>
<keyword evidence="6 19" id="KW-0732">Signal</keyword>
<evidence type="ECO:0000313" key="22">
    <source>
        <dbReference type="Proteomes" id="UP000006813"/>
    </source>
</evidence>
<dbReference type="GO" id="GO:0015035">
    <property type="term" value="F:protein-disulfide reductase activity"/>
    <property type="evidence" value="ECO:0007669"/>
    <property type="project" value="Ensembl"/>
</dbReference>
<evidence type="ECO:0000256" key="5">
    <source>
        <dbReference type="ARBA" id="ARBA00022665"/>
    </source>
</evidence>
<evidence type="ECO:0000256" key="2">
    <source>
        <dbReference type="ARBA" id="ARBA00004319"/>
    </source>
</evidence>
<dbReference type="GO" id="GO:0034976">
    <property type="term" value="P:response to endoplasmic reticulum stress"/>
    <property type="evidence" value="ECO:0007669"/>
    <property type="project" value="TreeGrafter"/>
</dbReference>
<dbReference type="InterPro" id="IPR017937">
    <property type="entry name" value="Thioredoxin_CS"/>
</dbReference>
<evidence type="ECO:0000256" key="6">
    <source>
        <dbReference type="ARBA" id="ARBA00022729"/>
    </source>
</evidence>
<keyword evidence="9" id="KW-0446">Lipid-binding</keyword>
<comment type="function">
    <text evidence="15">Acts as an intracellular estrogen-binding protein. May be involved in modulating cellular levels and biological functions of estrogens in the pancreas. May act as a chaperone that inhibits aggregation of misfolded proteins.</text>
</comment>
<evidence type="ECO:0000256" key="17">
    <source>
        <dbReference type="PIRSR" id="PIRSR605792-51"/>
    </source>
</evidence>
<comment type="similarity">
    <text evidence="3">Belongs to the protein disulfide isomerase family.</text>
</comment>
<keyword evidence="12" id="KW-0143">Chaperone</keyword>
<dbReference type="CDD" id="cd02995">
    <property type="entry name" value="PDI_a_PDI_a'_C"/>
    <property type="match status" value="1"/>
</dbReference>
<feature type="disulfide bond" description="Redox-active" evidence="17">
    <location>
        <begin position="75"/>
        <end position="78"/>
    </location>
</feature>
<keyword evidence="8" id="KW-0256">Endoplasmic reticulum</keyword>
<keyword evidence="5" id="KW-0754">Steroid-binding</keyword>
<dbReference type="eggNOG" id="KOG0190">
    <property type="taxonomic scope" value="Eukaryota"/>
</dbReference>
<keyword evidence="14 17" id="KW-0676">Redox-active center</keyword>
<dbReference type="AlphaFoldDB" id="G5BXX5"/>
<dbReference type="GO" id="GO:0006457">
    <property type="term" value="P:protein folding"/>
    <property type="evidence" value="ECO:0007669"/>
    <property type="project" value="TreeGrafter"/>
</dbReference>
<evidence type="ECO:0000256" key="9">
    <source>
        <dbReference type="ARBA" id="ARBA00023121"/>
    </source>
</evidence>
<dbReference type="FunFam" id="3.40.30.10:FF:000042">
    <property type="entry name" value="protein disulfide-isomerase A2"/>
    <property type="match status" value="1"/>
</dbReference>
<dbReference type="InterPro" id="IPR013766">
    <property type="entry name" value="Thioredoxin_domain"/>
</dbReference>
<keyword evidence="7" id="KW-0677">Repeat</keyword>
<evidence type="ECO:0000256" key="11">
    <source>
        <dbReference type="ARBA" id="ARBA00023180"/>
    </source>
</evidence>
<dbReference type="Pfam" id="PF00085">
    <property type="entry name" value="Thioredoxin"/>
    <property type="match status" value="2"/>
</dbReference>
<dbReference type="GO" id="GO:0070527">
    <property type="term" value="P:platelet aggregation"/>
    <property type="evidence" value="ECO:0007669"/>
    <property type="project" value="Ensembl"/>
</dbReference>
<protein>
    <recommendedName>
        <fullName evidence="16">Protein disulfide-isomerase A2</fullName>
        <ecNumber evidence="4">5.3.4.1</ecNumber>
    </recommendedName>
</protein>
<dbReference type="GO" id="GO:0005496">
    <property type="term" value="F:steroid binding"/>
    <property type="evidence" value="ECO:0007669"/>
    <property type="project" value="UniProtKB-KW"/>
</dbReference>
<sequence>MNSRLLSVLLLLLLGVLGPWGQGQDPPGPLEDLPEEPPGEKVPKEEGVLVLNGSTLNRALQEHPALLVEFYAPWCGHCQALAPEYSKAATLLAAESAPVTLAKVDGPAELELMKEFGVTEYPTLKFFRDGNHTHSEEYTGPREAESIAEWLRRRVGPSATHLKDEESTQELIDAQDVVVIGFFQDLQDEDVATFLALARDALDMTFGLTDQPQLFQKFGLTKDTVVLFKKFDEGRADFPVDEEIGLDLGNLSRFLVTHSMQLVTEFNQKTSPKIYAARILNHLLLFVNQTMAPHRLLLASFREAAPPFRGQVLFVVVDVAVNNDHVLQYFGLKAEEAPTMRLINIETTRKYAPTDGGPISSASVAAFCHSVFSGEVKPYLLSQEVPPDWDQRPVKILVSKNFEQVAFDETKNVFVKFYAPWCSHCKEMAPAWQALAEKYRDHEDIVIAELDATANELEAFAVHGFPTLKYFPAGPGRKVIEYKSARDLETFSKFLDTGGELPVEESTEKPETPFLEPPANSTLGPKEEL</sequence>
<evidence type="ECO:0000259" key="20">
    <source>
        <dbReference type="PROSITE" id="PS51352"/>
    </source>
</evidence>
<dbReference type="GeneID" id="101701648"/>
<dbReference type="RefSeq" id="XP_004873762.1">
    <property type="nucleotide sequence ID" value="XM_004873705.3"/>
</dbReference>
<feature type="domain" description="Thioredoxin" evidence="20">
    <location>
        <begin position="371"/>
        <end position="500"/>
    </location>
</feature>
<dbReference type="GO" id="GO:0003756">
    <property type="term" value="F:protein disulfide isomerase activity"/>
    <property type="evidence" value="ECO:0007669"/>
    <property type="project" value="UniProtKB-EC"/>
</dbReference>